<sequence length="137" mass="15522">MNRFDIAARAALFLLGKGKTIFGFWSGRMTRQEQLDTFGFYLGSGIITIDGEEDSISHCREEIFGRSMVTHQIDLTKPIEVEVTRREEFGGEFYKVAFLGIGDAMAFAKEEAKWEGTRRVYCAALSFDAHGDFIFRA</sequence>
<reference evidence="1 2" key="1">
    <citation type="journal article" date="2014" name="FEMS Microbiol. Ecol.">
        <title>Sphaerotilus natans encrusted with nanoball-shaped Fe(III) oxide minerals formed by nitrate-reducing mixotrophic Fe(II) oxidation.</title>
        <authorList>
            <person name="Park S."/>
            <person name="Kim D.H."/>
            <person name="Lee J.H."/>
            <person name="Hur H.G."/>
        </authorList>
    </citation>
    <scope>NUCLEOTIDE SEQUENCE [LARGE SCALE GENOMIC DNA]</scope>
    <source>
        <strain evidence="1 2">DSM 6575</strain>
    </source>
</reference>
<proteinExistence type="predicted"/>
<evidence type="ECO:0000313" key="2">
    <source>
        <dbReference type="Proteomes" id="UP000026714"/>
    </source>
</evidence>
<accession>A0A059KL12</accession>
<comment type="caution">
    <text evidence="1">The sequence shown here is derived from an EMBL/GenBank/DDBJ whole genome shotgun (WGS) entry which is preliminary data.</text>
</comment>
<dbReference type="AlphaFoldDB" id="A0A059KL12"/>
<dbReference type="Proteomes" id="UP000026714">
    <property type="component" value="Unassembled WGS sequence"/>
</dbReference>
<dbReference type="STRING" id="34103.SAMN05421778_101323"/>
<gene>
    <name evidence="1" type="ORF">X805_23900</name>
</gene>
<organism evidence="1 2">
    <name type="scientific">Sphaerotilus natans subsp. natans DSM 6575</name>
    <dbReference type="NCBI Taxonomy" id="1286631"/>
    <lineage>
        <taxon>Bacteria</taxon>
        <taxon>Pseudomonadati</taxon>
        <taxon>Pseudomonadota</taxon>
        <taxon>Betaproteobacteria</taxon>
        <taxon>Burkholderiales</taxon>
        <taxon>Sphaerotilaceae</taxon>
        <taxon>Sphaerotilus</taxon>
    </lineage>
</organism>
<name>A0A059KL12_9BURK</name>
<dbReference type="RefSeq" id="WP_037482203.1">
    <property type="nucleotide sequence ID" value="NZ_AZRA01000061.1"/>
</dbReference>
<evidence type="ECO:0000313" key="1">
    <source>
        <dbReference type="EMBL" id="KDB52020.1"/>
    </source>
</evidence>
<dbReference type="EMBL" id="AZRA01000061">
    <property type="protein sequence ID" value="KDB52020.1"/>
    <property type="molecule type" value="Genomic_DNA"/>
</dbReference>
<keyword evidence="2" id="KW-1185">Reference proteome</keyword>
<protein>
    <submittedName>
        <fullName evidence="1">Uncharacterized protein</fullName>
    </submittedName>
</protein>